<reference evidence="1 2" key="1">
    <citation type="submission" date="2016-03" db="EMBL/GenBank/DDBJ databases">
        <title>Comparative genomics of Pseudogymnoascus destructans, the fungus causing white-nose syndrome of bats.</title>
        <authorList>
            <person name="Palmer J.M."/>
            <person name="Drees K.P."/>
            <person name="Foster J.T."/>
            <person name="Lindner D.L."/>
        </authorList>
    </citation>
    <scope>NUCLEOTIDE SEQUENCE [LARGE SCALE GENOMIC DNA]</scope>
    <source>
        <strain evidence="1 2">UAMH 10579</strain>
    </source>
</reference>
<dbReference type="AlphaFoldDB" id="A0A1B8GKX3"/>
<evidence type="ECO:0000313" key="2">
    <source>
        <dbReference type="Proteomes" id="UP000091956"/>
    </source>
</evidence>
<gene>
    <name evidence="1" type="ORF">VE01_05658</name>
</gene>
<dbReference type="STRING" id="342668.A0A1B8GKX3"/>
<dbReference type="GeneID" id="28839044"/>
<evidence type="ECO:0000313" key="1">
    <source>
        <dbReference type="EMBL" id="OBT96485.2"/>
    </source>
</evidence>
<keyword evidence="2" id="KW-1185">Reference proteome</keyword>
<proteinExistence type="predicted"/>
<dbReference type="RefSeq" id="XP_018130218.2">
    <property type="nucleotide sequence ID" value="XM_018275121.2"/>
</dbReference>
<accession>A0A1B8GKX3</accession>
<dbReference type="EMBL" id="KV460228">
    <property type="protein sequence ID" value="OBT96485.2"/>
    <property type="molecule type" value="Genomic_DNA"/>
</dbReference>
<protein>
    <submittedName>
        <fullName evidence="1">Uncharacterized protein</fullName>
    </submittedName>
</protein>
<sequence length="224" mass="24642">MNPLNNVEYPLPFQSSLPPILPKLQPQIPVTKMFKMAPSRIFVATMIVVVSASYPEFTPGKGLPSLEELGLTSEQLFTTPPPALATRVDDKYTQHTRCRSSSEGSEYAANVDDVIACYNYLVALGDYTCRERELCRIGSAKISGLNKNGHRANLGWDVPYVFSTAKCWDAALGLQWIFTNCNEGGKVMGYKEVGGGEYLIAATRSNIVFAAVVDPRPVDLWKIS</sequence>
<name>A0A1B8GKX3_9PEZI</name>
<reference evidence="2" key="2">
    <citation type="journal article" date="2018" name="Nat. Commun.">
        <title>Extreme sensitivity to ultraviolet light in the fungal pathogen causing white-nose syndrome of bats.</title>
        <authorList>
            <person name="Palmer J.M."/>
            <person name="Drees K.P."/>
            <person name="Foster J.T."/>
            <person name="Lindner D.L."/>
        </authorList>
    </citation>
    <scope>NUCLEOTIDE SEQUENCE [LARGE SCALE GENOMIC DNA]</scope>
    <source>
        <strain evidence="2">UAMH 10579</strain>
    </source>
</reference>
<dbReference type="Proteomes" id="UP000091956">
    <property type="component" value="Unassembled WGS sequence"/>
</dbReference>
<organism evidence="1 2">
    <name type="scientific">Pseudogymnoascus verrucosus</name>
    <dbReference type="NCBI Taxonomy" id="342668"/>
    <lineage>
        <taxon>Eukaryota</taxon>
        <taxon>Fungi</taxon>
        <taxon>Dikarya</taxon>
        <taxon>Ascomycota</taxon>
        <taxon>Pezizomycotina</taxon>
        <taxon>Leotiomycetes</taxon>
        <taxon>Thelebolales</taxon>
        <taxon>Thelebolaceae</taxon>
        <taxon>Pseudogymnoascus</taxon>
    </lineage>
</organism>